<dbReference type="Pfam" id="PF05163">
    <property type="entry name" value="DinB"/>
    <property type="match status" value="1"/>
</dbReference>
<dbReference type="Proteomes" id="UP000002875">
    <property type="component" value="Plasmid pEMTOL01"/>
</dbReference>
<proteinExistence type="inferred from homology"/>
<dbReference type="RefSeq" id="WP_015026237.1">
    <property type="nucleotide sequence ID" value="NC_018742.1"/>
</dbReference>
<evidence type="ECO:0000256" key="3">
    <source>
        <dbReference type="SAM" id="SignalP"/>
    </source>
</evidence>
<evidence type="ECO:0000313" key="4">
    <source>
        <dbReference type="EMBL" id="AFK05491.1"/>
    </source>
</evidence>
<dbReference type="EMBL" id="CP002962">
    <property type="protein sequence ID" value="AFK05491.1"/>
    <property type="molecule type" value="Genomic_DNA"/>
</dbReference>
<feature type="chain" id="PRO_5046137250" evidence="3">
    <location>
        <begin position="21"/>
        <end position="173"/>
    </location>
</feature>
<organism evidence="4 5">
    <name type="scientific">Emticicia oligotrophica (strain DSM 17448 / CIP 109782 / MTCC 6937 / GPTSA100-15)</name>
    <dbReference type="NCBI Taxonomy" id="929562"/>
    <lineage>
        <taxon>Bacteria</taxon>
        <taxon>Pseudomonadati</taxon>
        <taxon>Bacteroidota</taxon>
        <taxon>Cytophagia</taxon>
        <taxon>Cytophagales</taxon>
        <taxon>Leadbetterellaceae</taxon>
        <taxon>Emticicia</taxon>
    </lineage>
</organism>
<sequence length="173" mass="19952">MNKFIILCILVMGSILSANAQTDTIIKEIAQKWANAKDYTLKTIEAMPEDKFGFRPMNEEMTFSEQITHISGNMLWLSSSHLTKTKPSITKESFTGKSKKEILDLLNQSFDFVQEAFQNLNETDLNTQVELFGKPVSKRQIVWLIHDHLTHHRGQLAVYLRLNNIKPPQYIGW</sequence>
<keyword evidence="3" id="KW-0732">Signal</keyword>
<accession>A0ABM5N7T6</accession>
<evidence type="ECO:0000256" key="1">
    <source>
        <dbReference type="ARBA" id="ARBA00008635"/>
    </source>
</evidence>
<name>A0ABM5N7T6_EMTOG</name>
<dbReference type="InterPro" id="IPR034660">
    <property type="entry name" value="DinB/YfiT-like"/>
</dbReference>
<keyword evidence="4" id="KW-0614">Plasmid</keyword>
<keyword evidence="2" id="KW-0479">Metal-binding</keyword>
<protein>
    <submittedName>
        <fullName evidence="4">DinB family protein</fullName>
    </submittedName>
</protein>
<evidence type="ECO:0000256" key="2">
    <source>
        <dbReference type="ARBA" id="ARBA00022723"/>
    </source>
</evidence>
<dbReference type="InterPro" id="IPR007837">
    <property type="entry name" value="DinB"/>
</dbReference>
<reference evidence="4 5" key="1">
    <citation type="submission" date="2011-07" db="EMBL/GenBank/DDBJ databases">
        <title>The complete genome of plasmid 1 of Emticicia oligotrophica DSM 17448.</title>
        <authorList>
            <consortium name="US DOE Joint Genome Institute (JGI-PGF)"/>
            <person name="Lucas S."/>
            <person name="Han J."/>
            <person name="Lapidus A."/>
            <person name="Bruce D."/>
            <person name="Goodwin L."/>
            <person name="Pitluck S."/>
            <person name="Peters L."/>
            <person name="Kyrpides N."/>
            <person name="Mavromatis K."/>
            <person name="Ivanova N."/>
            <person name="Ovchinnikova G."/>
            <person name="Teshima H."/>
            <person name="Detter J.C."/>
            <person name="Tapia R."/>
            <person name="Han C."/>
            <person name="Land M."/>
            <person name="Hauser L."/>
            <person name="Markowitz V."/>
            <person name="Cheng J.-F."/>
            <person name="Hugenholtz P."/>
            <person name="Woyke T."/>
            <person name="Wu D."/>
            <person name="Tindall B."/>
            <person name="Pomrenke H."/>
            <person name="Brambilla E."/>
            <person name="Klenk H.-P."/>
            <person name="Eisen J.A."/>
        </authorList>
    </citation>
    <scope>NUCLEOTIDE SEQUENCE [LARGE SCALE GENOMIC DNA]</scope>
    <source>
        <strain evidence="5">DSM 17448 / GPTSA100-15</strain>
        <plasmid evidence="4 5">pEMTOL01</plasmid>
    </source>
</reference>
<evidence type="ECO:0000313" key="5">
    <source>
        <dbReference type="Proteomes" id="UP000002875"/>
    </source>
</evidence>
<geneLocation type="plasmid" evidence="4 5">
    <name>pEMTOL01</name>
</geneLocation>
<keyword evidence="5" id="KW-1185">Reference proteome</keyword>
<comment type="similarity">
    <text evidence="1">Belongs to the DinB family.</text>
</comment>
<dbReference type="SUPFAM" id="SSF109854">
    <property type="entry name" value="DinB/YfiT-like putative metalloenzymes"/>
    <property type="match status" value="1"/>
</dbReference>
<dbReference type="Gene3D" id="1.20.120.450">
    <property type="entry name" value="dinb family like domain"/>
    <property type="match status" value="1"/>
</dbReference>
<gene>
    <name evidence="4" type="ordered locus">Emtol_0219</name>
</gene>
<feature type="signal peptide" evidence="3">
    <location>
        <begin position="1"/>
        <end position="20"/>
    </location>
</feature>